<comment type="similarity">
    <text evidence="5">Belongs to the laat-1 family.</text>
</comment>
<feature type="transmembrane region" description="Helical" evidence="8">
    <location>
        <begin position="328"/>
        <end position="352"/>
    </location>
</feature>
<reference evidence="9" key="1">
    <citation type="journal article" date="2023" name="Genome Biol. Evol.">
        <title>First Whole Genome Sequence and Flow Cytometry Genome Size Data for the Lichen-Forming Fungus Ramalina farinacea (Ascomycota).</title>
        <authorList>
            <person name="Llewellyn T."/>
            <person name="Mian S."/>
            <person name="Hill R."/>
            <person name="Leitch I.J."/>
            <person name="Gaya E."/>
        </authorList>
    </citation>
    <scope>NUCLEOTIDE SEQUENCE</scope>
    <source>
        <strain evidence="9">LIQ254RAFAR</strain>
    </source>
</reference>
<dbReference type="PANTHER" id="PTHR16201">
    <property type="entry name" value="SEVEN TRANSMEMBRANE PROTEIN 1-RELATED"/>
    <property type="match status" value="1"/>
</dbReference>
<feature type="compositionally biased region" description="Polar residues" evidence="7">
    <location>
        <begin position="187"/>
        <end position="208"/>
    </location>
</feature>
<evidence type="ECO:0000313" key="10">
    <source>
        <dbReference type="Proteomes" id="UP001161017"/>
    </source>
</evidence>
<dbReference type="Gene3D" id="1.20.1280.290">
    <property type="match status" value="2"/>
</dbReference>
<dbReference type="InterPro" id="IPR051415">
    <property type="entry name" value="LAAT-1"/>
</dbReference>
<keyword evidence="3 8" id="KW-1133">Transmembrane helix</keyword>
<dbReference type="PANTHER" id="PTHR16201:SF34">
    <property type="entry name" value="LYSOSOMAL AMINO ACID TRANSPORTER 1"/>
    <property type="match status" value="1"/>
</dbReference>
<feature type="compositionally biased region" description="Basic and acidic residues" evidence="7">
    <location>
        <begin position="441"/>
        <end position="450"/>
    </location>
</feature>
<evidence type="ECO:0000313" key="9">
    <source>
        <dbReference type="EMBL" id="MDI1487862.1"/>
    </source>
</evidence>
<keyword evidence="10" id="KW-1185">Reference proteome</keyword>
<evidence type="ECO:0000256" key="3">
    <source>
        <dbReference type="ARBA" id="ARBA00022989"/>
    </source>
</evidence>
<feature type="region of interest" description="Disordered" evidence="7">
    <location>
        <begin position="180"/>
        <end position="225"/>
    </location>
</feature>
<dbReference type="GO" id="GO:0000329">
    <property type="term" value="C:fungal-type vacuole membrane"/>
    <property type="evidence" value="ECO:0007669"/>
    <property type="project" value="TreeGrafter"/>
</dbReference>
<dbReference type="FunFam" id="1.20.1280.290:FF:000009">
    <property type="entry name" value="PQ loop repeat family protein"/>
    <property type="match status" value="1"/>
</dbReference>
<sequence length="469" mass="51337">MSGAPYIGYRLAWNHPESAMQAGIVHSTGLPKHCTPTSPYLERISSAFNTCVPTSLALLSTALGIFSIVAWLFAQLPQIYKNYRLKSASGLSIYFLGEWLFGDVTNLIGALLTGQASWQIGIATYYCIVDVCLSSQYLWYTHVKVWRKKEEMEYIEGEGDDEDAEDDGNGVRRAIAVVPPSDDRSSLKSANRKGSSAESQPNDSQLSEDGQPKTAHAPLTSIEWNEKLPAEPSEDLRHLRQNAPRTITLSSHAPILFSLANLAATAVASPVPSSRATFSTANASSSSAQIQMTGRIFSWISTLLYLGSRLPQIYKNAQRRSTAGLSPYMFLAAFTGNFLYSAAIIANPLAWASYPPYGAHGWVGREGSDRSTWVGLAAPFWLGAAGVLVLDATVGLQFLAYRGEERGEVEVLVEDERGRSKWRAVKGWMRGWIPSPSPSVREVEEARDGEPLLARRMSSRRRSSGYGAT</sequence>
<evidence type="ECO:0000256" key="5">
    <source>
        <dbReference type="ARBA" id="ARBA00038039"/>
    </source>
</evidence>
<comment type="caution">
    <text evidence="9">The sequence shown here is derived from an EMBL/GenBank/DDBJ whole genome shotgun (WGS) entry which is preliminary data.</text>
</comment>
<dbReference type="InterPro" id="IPR006603">
    <property type="entry name" value="PQ-loop_rpt"/>
</dbReference>
<feature type="transmembrane region" description="Helical" evidence="8">
    <location>
        <begin position="118"/>
        <end position="140"/>
    </location>
</feature>
<name>A0AA43TXC1_9LECA</name>
<evidence type="ECO:0000256" key="1">
    <source>
        <dbReference type="ARBA" id="ARBA00004141"/>
    </source>
</evidence>
<comment type="catalytic activity">
    <reaction evidence="6">
        <text>L-histidine(out) + L-arginine(in) = L-histidine(in) + L-arginine(out)</text>
        <dbReference type="Rhea" id="RHEA:71063"/>
        <dbReference type="ChEBI" id="CHEBI:32682"/>
        <dbReference type="ChEBI" id="CHEBI:57595"/>
    </reaction>
</comment>
<feature type="region of interest" description="Disordered" evidence="7">
    <location>
        <begin position="435"/>
        <end position="469"/>
    </location>
</feature>
<dbReference type="EMBL" id="JAPUFD010000006">
    <property type="protein sequence ID" value="MDI1487862.1"/>
    <property type="molecule type" value="Genomic_DNA"/>
</dbReference>
<dbReference type="Pfam" id="PF04193">
    <property type="entry name" value="PQ-loop"/>
    <property type="match status" value="2"/>
</dbReference>
<proteinExistence type="inferred from homology"/>
<evidence type="ECO:0000256" key="6">
    <source>
        <dbReference type="ARBA" id="ARBA00050768"/>
    </source>
</evidence>
<accession>A0AA43TXC1</accession>
<gene>
    <name evidence="9" type="ORF">OHK93_007135</name>
</gene>
<feature type="transmembrane region" description="Helical" evidence="8">
    <location>
        <begin position="372"/>
        <end position="396"/>
    </location>
</feature>
<keyword evidence="4 8" id="KW-0472">Membrane</keyword>
<dbReference type="Proteomes" id="UP001161017">
    <property type="component" value="Unassembled WGS sequence"/>
</dbReference>
<protein>
    <submittedName>
        <fullName evidence="9">Uncharacterized protein</fullName>
    </submittedName>
</protein>
<dbReference type="SMART" id="SM00679">
    <property type="entry name" value="CTNS"/>
    <property type="match status" value="2"/>
</dbReference>
<evidence type="ECO:0000256" key="4">
    <source>
        <dbReference type="ARBA" id="ARBA00023136"/>
    </source>
</evidence>
<evidence type="ECO:0000256" key="2">
    <source>
        <dbReference type="ARBA" id="ARBA00022692"/>
    </source>
</evidence>
<evidence type="ECO:0000256" key="7">
    <source>
        <dbReference type="SAM" id="MobiDB-lite"/>
    </source>
</evidence>
<dbReference type="GO" id="GO:0034488">
    <property type="term" value="P:basic amino acid transmembrane export from vacuole"/>
    <property type="evidence" value="ECO:0007669"/>
    <property type="project" value="TreeGrafter"/>
</dbReference>
<dbReference type="AlphaFoldDB" id="A0AA43TXC1"/>
<dbReference type="GO" id="GO:0015174">
    <property type="term" value="F:basic amino acid transmembrane transporter activity"/>
    <property type="evidence" value="ECO:0007669"/>
    <property type="project" value="TreeGrafter"/>
</dbReference>
<comment type="subcellular location">
    <subcellularLocation>
        <location evidence="1">Membrane</location>
        <topology evidence="1">Multi-pass membrane protein</topology>
    </subcellularLocation>
</comment>
<keyword evidence="2 8" id="KW-0812">Transmembrane</keyword>
<feature type="transmembrane region" description="Helical" evidence="8">
    <location>
        <begin position="55"/>
        <end position="73"/>
    </location>
</feature>
<feature type="transmembrane region" description="Helical" evidence="8">
    <location>
        <begin position="93"/>
        <end position="112"/>
    </location>
</feature>
<organism evidence="9 10">
    <name type="scientific">Ramalina farinacea</name>
    <dbReference type="NCBI Taxonomy" id="258253"/>
    <lineage>
        <taxon>Eukaryota</taxon>
        <taxon>Fungi</taxon>
        <taxon>Dikarya</taxon>
        <taxon>Ascomycota</taxon>
        <taxon>Pezizomycotina</taxon>
        <taxon>Lecanoromycetes</taxon>
        <taxon>OSLEUM clade</taxon>
        <taxon>Lecanoromycetidae</taxon>
        <taxon>Lecanorales</taxon>
        <taxon>Lecanorineae</taxon>
        <taxon>Ramalinaceae</taxon>
        <taxon>Ramalina</taxon>
    </lineage>
</organism>
<evidence type="ECO:0000256" key="8">
    <source>
        <dbReference type="SAM" id="Phobius"/>
    </source>
</evidence>